<accession>A0ABU5JS29</accession>
<evidence type="ECO:0000313" key="2">
    <source>
        <dbReference type="Proteomes" id="UP001291930"/>
    </source>
</evidence>
<proteinExistence type="predicted"/>
<dbReference type="EMBL" id="JAXOVW010000005">
    <property type="protein sequence ID" value="MDZ5606240.1"/>
    <property type="molecule type" value="Genomic_DNA"/>
</dbReference>
<name>A0ABU5JS29_9BACI</name>
<evidence type="ECO:0000313" key="1">
    <source>
        <dbReference type="EMBL" id="MDZ5606240.1"/>
    </source>
</evidence>
<gene>
    <name evidence="1" type="ORF">U2I54_03740</name>
</gene>
<protein>
    <submittedName>
        <fullName evidence="1">Uncharacterized protein</fullName>
    </submittedName>
</protein>
<keyword evidence="2" id="KW-1185">Reference proteome</keyword>
<reference evidence="2" key="1">
    <citation type="submission" date="2023-11" db="EMBL/GenBank/DDBJ databases">
        <title>Genome Sequence of Bacillus pseudomycoides stain BUPM19.</title>
        <authorList>
            <person name="Farhat A."/>
        </authorList>
    </citation>
    <scope>NUCLEOTIDE SEQUENCE [LARGE SCALE GENOMIC DNA]</scope>
    <source>
        <strain evidence="2">BUPM19</strain>
    </source>
</reference>
<organism evidence="1 2">
    <name type="scientific">Bacillus bingmayongensis</name>
    <dbReference type="NCBI Taxonomy" id="1150157"/>
    <lineage>
        <taxon>Bacteria</taxon>
        <taxon>Bacillati</taxon>
        <taxon>Bacillota</taxon>
        <taxon>Bacilli</taxon>
        <taxon>Bacillales</taxon>
        <taxon>Bacillaceae</taxon>
        <taxon>Bacillus</taxon>
    </lineage>
</organism>
<comment type="caution">
    <text evidence="1">The sequence shown here is derived from an EMBL/GenBank/DDBJ whole genome shotgun (WGS) entry which is preliminary data.</text>
</comment>
<dbReference type="Proteomes" id="UP001291930">
    <property type="component" value="Unassembled WGS sequence"/>
</dbReference>
<sequence length="16" mass="1884">MILGECSDNSFDYFKD</sequence>
<dbReference type="RefSeq" id="WP_374216922.1">
    <property type="nucleotide sequence ID" value="NZ_JAXOVW010000005.1"/>
</dbReference>